<protein>
    <recommendedName>
        <fullName evidence="4">TNFR-Cys domain-containing protein</fullName>
    </recommendedName>
</protein>
<dbReference type="AlphaFoldDB" id="A0A518JXQ2"/>
<evidence type="ECO:0000313" key="3">
    <source>
        <dbReference type="Proteomes" id="UP000315082"/>
    </source>
</evidence>
<dbReference type="EMBL" id="CP036348">
    <property type="protein sequence ID" value="QDV70318.1"/>
    <property type="molecule type" value="Genomic_DNA"/>
</dbReference>
<feature type="signal peptide" evidence="1">
    <location>
        <begin position="1"/>
        <end position="21"/>
    </location>
</feature>
<feature type="chain" id="PRO_5022055692" description="TNFR-Cys domain-containing protein" evidence="1">
    <location>
        <begin position="22"/>
        <end position="135"/>
    </location>
</feature>
<evidence type="ECO:0008006" key="4">
    <source>
        <dbReference type="Google" id="ProtNLM"/>
    </source>
</evidence>
<accession>A0A518JXQ2</accession>
<dbReference type="PROSITE" id="PS51257">
    <property type="entry name" value="PROKAR_LIPOPROTEIN"/>
    <property type="match status" value="1"/>
</dbReference>
<evidence type="ECO:0000256" key="1">
    <source>
        <dbReference type="SAM" id="SignalP"/>
    </source>
</evidence>
<proteinExistence type="predicted"/>
<dbReference type="KEGG" id="rcf:Poly24_40390"/>
<name>A0A518JXQ2_9BACT</name>
<keyword evidence="3" id="KW-1185">Reference proteome</keyword>
<dbReference type="RefSeq" id="WP_197452029.1">
    <property type="nucleotide sequence ID" value="NZ_CP036348.1"/>
</dbReference>
<evidence type="ECO:0000313" key="2">
    <source>
        <dbReference type="EMBL" id="QDV70318.1"/>
    </source>
</evidence>
<organism evidence="2 3">
    <name type="scientific">Rosistilla carotiformis</name>
    <dbReference type="NCBI Taxonomy" id="2528017"/>
    <lineage>
        <taxon>Bacteria</taxon>
        <taxon>Pseudomonadati</taxon>
        <taxon>Planctomycetota</taxon>
        <taxon>Planctomycetia</taxon>
        <taxon>Pirellulales</taxon>
        <taxon>Pirellulaceae</taxon>
        <taxon>Rosistilla</taxon>
    </lineage>
</organism>
<sequence precursor="true">MKQLLVVAGLLCLLSSTGGCAKALSRGGCSSNSCGQQCNSCNNCNTKQCNCGQCGNGARGLSSCCRGGVSTGCRPGNLSWQQGGTDYGHNLTYSDVKHGQMQQNPGPPSASTAYPYYTTRGPRDFLNANPPSIGY</sequence>
<gene>
    <name evidence="2" type="ORF">Poly24_40390</name>
</gene>
<dbReference type="Proteomes" id="UP000315082">
    <property type="component" value="Chromosome"/>
</dbReference>
<keyword evidence="1" id="KW-0732">Signal</keyword>
<reference evidence="2 3" key="1">
    <citation type="submission" date="2019-02" db="EMBL/GenBank/DDBJ databases">
        <title>Deep-cultivation of Planctomycetes and their phenomic and genomic characterization uncovers novel biology.</title>
        <authorList>
            <person name="Wiegand S."/>
            <person name="Jogler M."/>
            <person name="Boedeker C."/>
            <person name="Pinto D."/>
            <person name="Vollmers J."/>
            <person name="Rivas-Marin E."/>
            <person name="Kohn T."/>
            <person name="Peeters S.H."/>
            <person name="Heuer A."/>
            <person name="Rast P."/>
            <person name="Oberbeckmann S."/>
            <person name="Bunk B."/>
            <person name="Jeske O."/>
            <person name="Meyerdierks A."/>
            <person name="Storesund J.E."/>
            <person name="Kallscheuer N."/>
            <person name="Luecker S."/>
            <person name="Lage O.M."/>
            <person name="Pohl T."/>
            <person name="Merkel B.J."/>
            <person name="Hornburger P."/>
            <person name="Mueller R.-W."/>
            <person name="Bruemmer F."/>
            <person name="Labrenz M."/>
            <person name="Spormann A.M."/>
            <person name="Op den Camp H."/>
            <person name="Overmann J."/>
            <person name="Amann R."/>
            <person name="Jetten M.S.M."/>
            <person name="Mascher T."/>
            <person name="Medema M.H."/>
            <person name="Devos D.P."/>
            <person name="Kaster A.-K."/>
            <person name="Ovreas L."/>
            <person name="Rohde M."/>
            <person name="Galperin M.Y."/>
            <person name="Jogler C."/>
        </authorList>
    </citation>
    <scope>NUCLEOTIDE SEQUENCE [LARGE SCALE GENOMIC DNA]</scope>
    <source>
        <strain evidence="2 3">Poly24</strain>
    </source>
</reference>